<evidence type="ECO:0000313" key="1">
    <source>
        <dbReference type="EMBL" id="KAI8015548.1"/>
    </source>
</evidence>
<accession>A0ACC0HRJ7</accession>
<name>A0ACC0HRJ7_9ERIC</name>
<reference evidence="1 2" key="1">
    <citation type="journal article" date="2022" name="Plant J.">
        <title>Chromosome-level genome of Camellia lanceoleosa provides a valuable resource for understanding genome evolution and self-incompatibility.</title>
        <authorList>
            <person name="Gong W."/>
            <person name="Xiao S."/>
            <person name="Wang L."/>
            <person name="Liao Z."/>
            <person name="Chang Y."/>
            <person name="Mo W."/>
            <person name="Hu G."/>
            <person name="Li W."/>
            <person name="Zhao G."/>
            <person name="Zhu H."/>
            <person name="Hu X."/>
            <person name="Ji K."/>
            <person name="Xiang X."/>
            <person name="Song Q."/>
            <person name="Yuan D."/>
            <person name="Jin S."/>
            <person name="Zhang L."/>
        </authorList>
    </citation>
    <scope>NUCLEOTIDE SEQUENCE [LARGE SCALE GENOMIC DNA]</scope>
    <source>
        <strain evidence="1">SQ_2022a</strain>
    </source>
</reference>
<organism evidence="1 2">
    <name type="scientific">Camellia lanceoleosa</name>
    <dbReference type="NCBI Taxonomy" id="1840588"/>
    <lineage>
        <taxon>Eukaryota</taxon>
        <taxon>Viridiplantae</taxon>
        <taxon>Streptophyta</taxon>
        <taxon>Embryophyta</taxon>
        <taxon>Tracheophyta</taxon>
        <taxon>Spermatophyta</taxon>
        <taxon>Magnoliopsida</taxon>
        <taxon>eudicotyledons</taxon>
        <taxon>Gunneridae</taxon>
        <taxon>Pentapetalae</taxon>
        <taxon>asterids</taxon>
        <taxon>Ericales</taxon>
        <taxon>Theaceae</taxon>
        <taxon>Camellia</taxon>
    </lineage>
</organism>
<keyword evidence="2" id="KW-1185">Reference proteome</keyword>
<protein>
    <submittedName>
        <fullName evidence="1">Uncharacterized protein</fullName>
    </submittedName>
</protein>
<evidence type="ECO:0000313" key="2">
    <source>
        <dbReference type="Proteomes" id="UP001060215"/>
    </source>
</evidence>
<gene>
    <name evidence="1" type="ORF">LOK49_LG05G02957</name>
</gene>
<dbReference type="EMBL" id="CM045761">
    <property type="protein sequence ID" value="KAI8015548.1"/>
    <property type="molecule type" value="Genomic_DNA"/>
</dbReference>
<sequence length="438" mass="46335">MDSGNSGSMQSSSGGDEEYDSRTESISPFLNHSFGSISNHPQPPPSQPPPSLFHHQQPTLFDSQAHNLGPFSHSSPNQNPNPNPNNLYNNNLDFVWSRSGLRSEPNYAELGNLLSSSSSSSLSSSSQSLLGLHQGPTTQVPFPSSSSSMPLPSSLDHHGNGGGGGGRGGGGVATTTPRSDQTNQGIKSSRKRTRASRRAPTTVLTTDTSNFRQMVQEFTGIPAPPFSAASPYSRRFDLFGGGGGSAMSLYPFRPSAQKVVQQSPFVPSSSSSPSFLNSTMNIDPTSNLANSTANNNITSSIAGPSSSYQQQQQQLPQQGQNQTMLNMQNPILTFQSLLQSPAFGSKSEARSAIPSLDELGMSHHEHVSANLGGFQSHGSNNNHLSRWRGEEASTDVGHQEHLGSFDGNDGGGGGGDSQNVSNYKLNCLASSSDFHPET</sequence>
<comment type="caution">
    <text evidence="1">The sequence shown here is derived from an EMBL/GenBank/DDBJ whole genome shotgun (WGS) entry which is preliminary data.</text>
</comment>
<dbReference type="Proteomes" id="UP001060215">
    <property type="component" value="Chromosome 4"/>
</dbReference>
<proteinExistence type="predicted"/>